<proteinExistence type="predicted"/>
<dbReference type="InParanoid" id="A0A1Y2H7A0"/>
<protein>
    <submittedName>
        <fullName evidence="2">Uncharacterized protein</fullName>
    </submittedName>
</protein>
<dbReference type="Proteomes" id="UP000193648">
    <property type="component" value="Unassembled WGS sequence"/>
</dbReference>
<sequence length="91" mass="10160">MIGSTLLNERSRQLQQAQAQTQRQNQTSIPIHFSPLAQTAPRSLSPEEQLARMTLLDELMDDIGMGKFQMQLLVLCGLGWFADNVSSNGKK</sequence>
<dbReference type="EMBL" id="MCFF01000001">
    <property type="protein sequence ID" value="ORZ28922.1"/>
    <property type="molecule type" value="Genomic_DNA"/>
</dbReference>
<comment type="caution">
    <text evidence="2">The sequence shown here is derived from an EMBL/GenBank/DDBJ whole genome shotgun (WGS) entry which is preliminary data.</text>
</comment>
<feature type="compositionally biased region" description="Low complexity" evidence="1">
    <location>
        <begin position="13"/>
        <end position="27"/>
    </location>
</feature>
<dbReference type="RefSeq" id="XP_021886595.1">
    <property type="nucleotide sequence ID" value="XM_022022471.1"/>
</dbReference>
<gene>
    <name evidence="2" type="ORF">BCR41DRAFT_344282</name>
</gene>
<evidence type="ECO:0000313" key="2">
    <source>
        <dbReference type="EMBL" id="ORZ28922.1"/>
    </source>
</evidence>
<feature type="region of interest" description="Disordered" evidence="1">
    <location>
        <begin position="1"/>
        <end position="31"/>
    </location>
</feature>
<evidence type="ECO:0000313" key="3">
    <source>
        <dbReference type="Proteomes" id="UP000193648"/>
    </source>
</evidence>
<name>A0A1Y2H7A0_9FUNG</name>
<dbReference type="GeneID" id="33564315"/>
<organism evidence="2 3">
    <name type="scientific">Lobosporangium transversale</name>
    <dbReference type="NCBI Taxonomy" id="64571"/>
    <lineage>
        <taxon>Eukaryota</taxon>
        <taxon>Fungi</taxon>
        <taxon>Fungi incertae sedis</taxon>
        <taxon>Mucoromycota</taxon>
        <taxon>Mortierellomycotina</taxon>
        <taxon>Mortierellomycetes</taxon>
        <taxon>Mortierellales</taxon>
        <taxon>Mortierellaceae</taxon>
        <taxon>Lobosporangium</taxon>
    </lineage>
</organism>
<dbReference type="AlphaFoldDB" id="A0A1Y2H7A0"/>
<keyword evidence="3" id="KW-1185">Reference proteome</keyword>
<accession>A0A1Y2H7A0</accession>
<dbReference type="OrthoDB" id="3936150at2759"/>
<evidence type="ECO:0000256" key="1">
    <source>
        <dbReference type="SAM" id="MobiDB-lite"/>
    </source>
</evidence>
<reference evidence="2 3" key="1">
    <citation type="submission" date="2016-07" db="EMBL/GenBank/DDBJ databases">
        <title>Pervasive Adenine N6-methylation of Active Genes in Fungi.</title>
        <authorList>
            <consortium name="DOE Joint Genome Institute"/>
            <person name="Mondo S.J."/>
            <person name="Dannebaum R.O."/>
            <person name="Kuo R.C."/>
            <person name="Labutti K."/>
            <person name="Haridas S."/>
            <person name="Kuo A."/>
            <person name="Salamov A."/>
            <person name="Ahrendt S.R."/>
            <person name="Lipzen A."/>
            <person name="Sullivan W."/>
            <person name="Andreopoulos W.B."/>
            <person name="Clum A."/>
            <person name="Lindquist E."/>
            <person name="Daum C."/>
            <person name="Ramamoorthy G.K."/>
            <person name="Gryganskyi A."/>
            <person name="Culley D."/>
            <person name="Magnuson J.K."/>
            <person name="James T.Y."/>
            <person name="O'Malley M.A."/>
            <person name="Stajich J.E."/>
            <person name="Spatafora J.W."/>
            <person name="Visel A."/>
            <person name="Grigoriev I.V."/>
        </authorList>
    </citation>
    <scope>NUCLEOTIDE SEQUENCE [LARGE SCALE GENOMIC DNA]</scope>
    <source>
        <strain evidence="2 3">NRRL 3116</strain>
    </source>
</reference>